<evidence type="ECO:0000259" key="4">
    <source>
        <dbReference type="PROSITE" id="PS51371"/>
    </source>
</evidence>
<protein>
    <submittedName>
        <fullName evidence="5">CBS domain-containing protein</fullName>
    </submittedName>
</protein>
<accession>A0A521G0C6</accession>
<keyword evidence="6" id="KW-1185">Reference proteome</keyword>
<dbReference type="InterPro" id="IPR000644">
    <property type="entry name" value="CBS_dom"/>
</dbReference>
<dbReference type="InterPro" id="IPR036318">
    <property type="entry name" value="FAD-bd_PCMH-like_sf"/>
</dbReference>
<evidence type="ECO:0000313" key="5">
    <source>
        <dbReference type="EMBL" id="TAA74479.1"/>
    </source>
</evidence>
<dbReference type="Gene3D" id="3.30.465.10">
    <property type="match status" value="1"/>
</dbReference>
<dbReference type="PANTHER" id="PTHR22777:SF17">
    <property type="entry name" value="UPF0053 PROTEIN SLL0260"/>
    <property type="match status" value="1"/>
</dbReference>
<keyword evidence="2 3" id="KW-0129">CBS domain</keyword>
<dbReference type="InterPro" id="IPR005170">
    <property type="entry name" value="Transptr-assoc_dom"/>
</dbReference>
<dbReference type="Pfam" id="PF03471">
    <property type="entry name" value="CorC_HlyC"/>
    <property type="match status" value="1"/>
</dbReference>
<dbReference type="InterPro" id="IPR016169">
    <property type="entry name" value="FAD-bd_PCMH_sub2"/>
</dbReference>
<dbReference type="FunFam" id="3.10.580.10:FF:000002">
    <property type="entry name" value="Magnesium/cobalt efflux protein CorC"/>
    <property type="match status" value="1"/>
</dbReference>
<dbReference type="InterPro" id="IPR044751">
    <property type="entry name" value="Ion_transp-like_CBS"/>
</dbReference>
<name>A0A521G0C6_9BACT</name>
<proteinExistence type="predicted"/>
<dbReference type="SMART" id="SM00116">
    <property type="entry name" value="CBS"/>
    <property type="match status" value="2"/>
</dbReference>
<dbReference type="CDD" id="cd04590">
    <property type="entry name" value="CBS_pair_CorC_HlyC_assoc"/>
    <property type="match status" value="1"/>
</dbReference>
<feature type="domain" description="CBS" evidence="4">
    <location>
        <begin position="72"/>
        <end position="131"/>
    </location>
</feature>
<dbReference type="SMART" id="SM01091">
    <property type="entry name" value="CorC_HlyC"/>
    <property type="match status" value="1"/>
</dbReference>
<dbReference type="GO" id="GO:0005886">
    <property type="term" value="C:plasma membrane"/>
    <property type="evidence" value="ECO:0007669"/>
    <property type="project" value="TreeGrafter"/>
</dbReference>
<dbReference type="Pfam" id="PF00571">
    <property type="entry name" value="CBS"/>
    <property type="match status" value="2"/>
</dbReference>
<keyword evidence="1" id="KW-0677">Repeat</keyword>
<dbReference type="SUPFAM" id="SSF54631">
    <property type="entry name" value="CBS-domain pair"/>
    <property type="match status" value="1"/>
</dbReference>
<dbReference type="EMBL" id="NQJD01000025">
    <property type="protein sequence ID" value="TAA74479.1"/>
    <property type="molecule type" value="Genomic_DNA"/>
</dbReference>
<evidence type="ECO:0000256" key="3">
    <source>
        <dbReference type="PROSITE-ProRule" id="PRU00703"/>
    </source>
</evidence>
<feature type="domain" description="CBS" evidence="4">
    <location>
        <begin position="138"/>
        <end position="195"/>
    </location>
</feature>
<evidence type="ECO:0000256" key="1">
    <source>
        <dbReference type="ARBA" id="ARBA00022737"/>
    </source>
</evidence>
<dbReference type="SUPFAM" id="SSF56176">
    <property type="entry name" value="FAD-binding/transporter-associated domain-like"/>
    <property type="match status" value="1"/>
</dbReference>
<dbReference type="Proteomes" id="UP000316238">
    <property type="component" value="Unassembled WGS sequence"/>
</dbReference>
<sequence>MSEKEGEGREKSFWQRLQRHLFRSSPDTAQELEHEIQELLEDGEEHGLISRHEEQLINSIFNFRATVASEIMTPASEIISADLNSSVEEIIQLICEEGYTRIPVFSGGHDNIVGTLHAKDLLRIASQQTDKPIQIEDCLNPPVLVAESKPITELLRDFQSGKNHMAIVTDEFGSVRGLITLEDVLEEIVGEIDDEHDQHERELMLEVDLQTVVADARIDVEAVEKHFDCLLPDGPYESLGGLLIHLLGRMPGNGETVTTPPLTFKVLTSTPRRVRTVRIRKL</sequence>
<dbReference type="AlphaFoldDB" id="A0A521G0C6"/>
<dbReference type="Gene3D" id="3.10.580.10">
    <property type="entry name" value="CBS-domain"/>
    <property type="match status" value="1"/>
</dbReference>
<dbReference type="GO" id="GO:0050660">
    <property type="term" value="F:flavin adenine dinucleotide binding"/>
    <property type="evidence" value="ECO:0007669"/>
    <property type="project" value="InterPro"/>
</dbReference>
<comment type="caution">
    <text evidence="5">The sequence shown here is derived from an EMBL/GenBank/DDBJ whole genome shotgun (WGS) entry which is preliminary data.</text>
</comment>
<dbReference type="PANTHER" id="PTHR22777">
    <property type="entry name" value="HEMOLYSIN-RELATED"/>
    <property type="match status" value="1"/>
</dbReference>
<evidence type="ECO:0000256" key="2">
    <source>
        <dbReference type="ARBA" id="ARBA00023122"/>
    </source>
</evidence>
<dbReference type="InterPro" id="IPR046342">
    <property type="entry name" value="CBS_dom_sf"/>
</dbReference>
<dbReference type="PROSITE" id="PS51371">
    <property type="entry name" value="CBS"/>
    <property type="match status" value="2"/>
</dbReference>
<reference evidence="5" key="1">
    <citation type="submission" date="2017-07" db="EMBL/GenBank/DDBJ databases">
        <title>The cable genome - Insights into the physiology and evolution of filamentous bacteria capable of sulfide oxidation via long distance electron transfer.</title>
        <authorList>
            <person name="Thorup C."/>
            <person name="Bjerg J.T."/>
            <person name="Schreiber L."/>
            <person name="Nielsen L.P."/>
            <person name="Kjeldsen K.U."/>
            <person name="Boesen T."/>
            <person name="Boggild A."/>
            <person name="Meysman F."/>
            <person name="Geelhoed J."/>
            <person name="Schramm A."/>
        </authorList>
    </citation>
    <scope>NUCLEOTIDE SEQUENCE [LARGE SCALE GENOMIC DNA]</scope>
    <source>
        <strain evidence="5">GS</strain>
    </source>
</reference>
<evidence type="ECO:0000313" key="6">
    <source>
        <dbReference type="Proteomes" id="UP000316238"/>
    </source>
</evidence>
<gene>
    <name evidence="5" type="ORF">CDV28_12511</name>
</gene>
<organism evidence="5 6">
    <name type="scientific">Candidatus Electronema aureum</name>
    <dbReference type="NCBI Taxonomy" id="2005002"/>
    <lineage>
        <taxon>Bacteria</taxon>
        <taxon>Pseudomonadati</taxon>
        <taxon>Thermodesulfobacteriota</taxon>
        <taxon>Desulfobulbia</taxon>
        <taxon>Desulfobulbales</taxon>
        <taxon>Desulfobulbaceae</taxon>
        <taxon>Candidatus Electronema</taxon>
    </lineage>
</organism>